<gene>
    <name evidence="1" type="ORF">Xedl_03618</name>
</gene>
<protein>
    <submittedName>
        <fullName evidence="1">Uncharacterized protein</fullName>
    </submittedName>
</protein>
<keyword evidence="2" id="KW-1185">Reference proteome</keyword>
<dbReference type="AlphaFoldDB" id="A0A1Q5TH06"/>
<name>A0A1Q5TH06_9GAMM</name>
<sequence length="44" mass="5269">MTKLYDYETVFNLLDEMEMCIARVRKLHSKLDAELFQFQVKEAA</sequence>
<proteinExistence type="predicted"/>
<dbReference type="Proteomes" id="UP000186268">
    <property type="component" value="Unassembled WGS sequence"/>
</dbReference>
<reference evidence="1 2" key="1">
    <citation type="submission" date="2016-09" db="EMBL/GenBank/DDBJ databases">
        <title>Xenorhabdus thuongxuanensis sp. nov. and Xenorhabdus eapokensis sp. nov., isolated from Steinernema species.</title>
        <authorList>
            <person name="Kaempfer P."/>
            <person name="Tobias N.J."/>
            <person name="Phan Ke L."/>
            <person name="Bode H.B."/>
            <person name="Glaeser S.P."/>
        </authorList>
    </citation>
    <scope>NUCLEOTIDE SEQUENCE [LARGE SCALE GENOMIC DNA]</scope>
    <source>
        <strain evidence="1 2">DL20</strain>
    </source>
</reference>
<organism evidence="1 2">
    <name type="scientific">Xenorhabdus eapokensis</name>
    <dbReference type="NCBI Taxonomy" id="1873482"/>
    <lineage>
        <taxon>Bacteria</taxon>
        <taxon>Pseudomonadati</taxon>
        <taxon>Pseudomonadota</taxon>
        <taxon>Gammaproteobacteria</taxon>
        <taxon>Enterobacterales</taxon>
        <taxon>Morganellaceae</taxon>
        <taxon>Xenorhabdus</taxon>
    </lineage>
</organism>
<comment type="caution">
    <text evidence="1">The sequence shown here is derived from an EMBL/GenBank/DDBJ whole genome shotgun (WGS) entry which is preliminary data.</text>
</comment>
<evidence type="ECO:0000313" key="2">
    <source>
        <dbReference type="Proteomes" id="UP000186268"/>
    </source>
</evidence>
<dbReference type="EMBL" id="MKGQ01000051">
    <property type="protein sequence ID" value="OKO99489.1"/>
    <property type="molecule type" value="Genomic_DNA"/>
</dbReference>
<dbReference type="RefSeq" id="WP_279625377.1">
    <property type="nucleotide sequence ID" value="NZ_CAWNAG010000160.1"/>
</dbReference>
<evidence type="ECO:0000313" key="1">
    <source>
        <dbReference type="EMBL" id="OKO99489.1"/>
    </source>
</evidence>
<accession>A0A1Q5TH06</accession>